<dbReference type="AlphaFoldDB" id="A0A7H8RD96"/>
<keyword evidence="3" id="KW-1185">Reference proteome</keyword>
<comment type="similarity">
    <text evidence="1">Belongs to the asaB hydroxylase/desaturase family.</text>
</comment>
<evidence type="ECO:0008006" key="4">
    <source>
        <dbReference type="Google" id="ProtNLM"/>
    </source>
</evidence>
<dbReference type="EMBL" id="CP055903">
    <property type="protein sequence ID" value="QKX63691.1"/>
    <property type="molecule type" value="Genomic_DNA"/>
</dbReference>
<reference evidence="3" key="1">
    <citation type="submission" date="2020-06" db="EMBL/GenBank/DDBJ databases">
        <title>A chromosome-scale genome assembly of Talaromyces rugulosus W13939.</title>
        <authorList>
            <person name="Wang B."/>
            <person name="Guo L."/>
            <person name="Ye K."/>
            <person name="Wang L."/>
        </authorList>
    </citation>
    <scope>NUCLEOTIDE SEQUENCE [LARGE SCALE GENOMIC DNA]</scope>
    <source>
        <strain evidence="3">W13939</strain>
    </source>
</reference>
<dbReference type="PANTHER" id="PTHR34598:SF3">
    <property type="entry name" value="OXIDOREDUCTASE AN1597"/>
    <property type="match status" value="1"/>
</dbReference>
<dbReference type="GeneID" id="55998341"/>
<dbReference type="GO" id="GO:0016491">
    <property type="term" value="F:oxidoreductase activity"/>
    <property type="evidence" value="ECO:0007669"/>
    <property type="project" value="InterPro"/>
</dbReference>
<dbReference type="RefSeq" id="XP_035349865.1">
    <property type="nucleotide sequence ID" value="XM_035493972.1"/>
</dbReference>
<protein>
    <recommendedName>
        <fullName evidence="4">Methyltransferase</fullName>
    </recommendedName>
</protein>
<dbReference type="Proteomes" id="UP000509510">
    <property type="component" value="Chromosome VI"/>
</dbReference>
<dbReference type="InterPro" id="IPR044053">
    <property type="entry name" value="AsaB-like"/>
</dbReference>
<evidence type="ECO:0000313" key="2">
    <source>
        <dbReference type="EMBL" id="QKX63691.1"/>
    </source>
</evidence>
<dbReference type="KEGG" id="trg:TRUGW13939_10862"/>
<sequence>MAVIPQGKFTTGVVEMFDGTTDGGEAYLDTASGETNLKPKKVHHVTVYDIRTQEPAPQINEDGYEVLAYPTALTEEEFMTYRTPEGKQMIKDRYWPELQELILQKTGATEAIPWHFSLRNQTPGYHPDQIFFMKTGISQPASTVHIDNDHTTAIDHMNRELGEEKAKELIAAHKRWAIINVWRPVGIPVQSWPLLVVDRRNVPNWNYPENTARVYRTNDPKYYKAHDNFLKFHPDYIYRYADRLTPEEVIMFKDYDSRTDRVRGTPHGGFQDDNSAADAPPRRSIEVRLFVFFDDEE</sequence>
<accession>A0A7H8RD96</accession>
<evidence type="ECO:0000313" key="3">
    <source>
        <dbReference type="Proteomes" id="UP000509510"/>
    </source>
</evidence>
<gene>
    <name evidence="2" type="ORF">TRUGW13939_10862</name>
</gene>
<dbReference type="PANTHER" id="PTHR34598">
    <property type="entry name" value="BLL6449 PROTEIN"/>
    <property type="match status" value="1"/>
</dbReference>
<evidence type="ECO:0000256" key="1">
    <source>
        <dbReference type="ARBA" id="ARBA00023604"/>
    </source>
</evidence>
<dbReference type="NCBIfam" id="NF041278">
    <property type="entry name" value="CmcJ_NvfI_EfuI"/>
    <property type="match status" value="1"/>
</dbReference>
<organism evidence="2 3">
    <name type="scientific">Talaromyces rugulosus</name>
    <name type="common">Penicillium rugulosum</name>
    <dbReference type="NCBI Taxonomy" id="121627"/>
    <lineage>
        <taxon>Eukaryota</taxon>
        <taxon>Fungi</taxon>
        <taxon>Dikarya</taxon>
        <taxon>Ascomycota</taxon>
        <taxon>Pezizomycotina</taxon>
        <taxon>Eurotiomycetes</taxon>
        <taxon>Eurotiomycetidae</taxon>
        <taxon>Eurotiales</taxon>
        <taxon>Trichocomaceae</taxon>
        <taxon>Talaromyces</taxon>
        <taxon>Talaromyces sect. Islandici</taxon>
    </lineage>
</organism>
<proteinExistence type="inferred from homology"/>
<name>A0A7H8RD96_TALRU</name>
<dbReference type="OrthoDB" id="412788at2759"/>